<dbReference type="PANTHER" id="PTHR47078">
    <property type="entry name" value="CYTOSKELETON-ASSOCIATED PROTEIN 2-LIKE"/>
    <property type="match status" value="1"/>
</dbReference>
<evidence type="ECO:0000256" key="5">
    <source>
        <dbReference type="ARBA" id="ARBA00023212"/>
    </source>
</evidence>
<dbReference type="FunCoup" id="F7D5B2">
    <property type="interactions" value="469"/>
</dbReference>
<feature type="domain" description="Cytoskeleton-associated protein 2 C-terminal" evidence="7">
    <location>
        <begin position="595"/>
        <end position="651"/>
    </location>
</feature>
<gene>
    <name evidence="8" type="primary">CKAP2L</name>
</gene>
<comment type="subcellular location">
    <subcellularLocation>
        <location evidence="1">Cytoplasm</location>
        <location evidence="1">Cytoskeleton</location>
    </subcellularLocation>
</comment>
<dbReference type="STRING" id="9258.ENSOANP00000017699"/>
<dbReference type="GO" id="GO:0072686">
    <property type="term" value="C:mitotic spindle"/>
    <property type="evidence" value="ECO:0000318"/>
    <property type="project" value="GO_Central"/>
</dbReference>
<feature type="compositionally biased region" description="Polar residues" evidence="6">
    <location>
        <begin position="281"/>
        <end position="292"/>
    </location>
</feature>
<dbReference type="Bgee" id="ENSOANG00000011171">
    <property type="expression patterns" value="Expressed in fibroblast and 8 other cell types or tissues"/>
</dbReference>
<feature type="compositionally biased region" description="Basic and acidic residues" evidence="6">
    <location>
        <begin position="168"/>
        <end position="186"/>
    </location>
</feature>
<name>F7D5B2_ORNAN</name>
<evidence type="ECO:0000313" key="9">
    <source>
        <dbReference type="Proteomes" id="UP000002279"/>
    </source>
</evidence>
<protein>
    <submittedName>
        <fullName evidence="8">Cytoskeleton associated protein 2 like</fullName>
    </submittedName>
</protein>
<reference evidence="8 9" key="1">
    <citation type="journal article" date="2008" name="Nature">
        <title>Genome analysis of the platypus reveals unique signatures of evolution.</title>
        <authorList>
            <person name="Warren W.C."/>
            <person name="Hillier L.W."/>
            <person name="Marshall Graves J.A."/>
            <person name="Birney E."/>
            <person name="Ponting C.P."/>
            <person name="Grutzner F."/>
            <person name="Belov K."/>
            <person name="Miller W."/>
            <person name="Clarke L."/>
            <person name="Chinwalla A.T."/>
            <person name="Yang S.P."/>
            <person name="Heger A."/>
            <person name="Locke D.P."/>
            <person name="Miethke P."/>
            <person name="Waters P.D."/>
            <person name="Veyrunes F."/>
            <person name="Fulton L."/>
            <person name="Fulton B."/>
            <person name="Graves T."/>
            <person name="Wallis J."/>
            <person name="Puente X.S."/>
            <person name="Lopez-Otin C."/>
            <person name="Ordonez G.R."/>
            <person name="Eichler E.E."/>
            <person name="Chen L."/>
            <person name="Cheng Z."/>
            <person name="Deakin J.E."/>
            <person name="Alsop A."/>
            <person name="Thompson K."/>
            <person name="Kirby P."/>
            <person name="Papenfuss A.T."/>
            <person name="Wakefield M.J."/>
            <person name="Olender T."/>
            <person name="Lancet D."/>
            <person name="Huttley G.A."/>
            <person name="Smit A.F."/>
            <person name="Pask A."/>
            <person name="Temple-Smith P."/>
            <person name="Batzer M.A."/>
            <person name="Walker J.A."/>
            <person name="Konkel M.K."/>
            <person name="Harris R.S."/>
            <person name="Whittington C.M."/>
            <person name="Wong E.S."/>
            <person name="Gemmell N.J."/>
            <person name="Buschiazzo E."/>
            <person name="Vargas Jentzsch I.M."/>
            <person name="Merkel A."/>
            <person name="Schmitz J."/>
            <person name="Zemann A."/>
            <person name="Churakov G."/>
            <person name="Kriegs J.O."/>
            <person name="Brosius J."/>
            <person name="Murchison E.P."/>
            <person name="Sachidanandam R."/>
            <person name="Smith C."/>
            <person name="Hannon G.J."/>
            <person name="Tsend-Ayush E."/>
            <person name="McMillan D."/>
            <person name="Attenborough R."/>
            <person name="Rens W."/>
            <person name="Ferguson-Smith M."/>
            <person name="Lefevre C.M."/>
            <person name="Sharp J.A."/>
            <person name="Nicholas K.R."/>
            <person name="Ray D.A."/>
            <person name="Kube M."/>
            <person name="Reinhardt R."/>
            <person name="Pringle T.H."/>
            <person name="Taylor J."/>
            <person name="Jones R.C."/>
            <person name="Nixon B."/>
            <person name="Dacheux J.L."/>
            <person name="Niwa H."/>
            <person name="Sekita Y."/>
            <person name="Huang X."/>
            <person name="Stark A."/>
            <person name="Kheradpour P."/>
            <person name="Kellis M."/>
            <person name="Flicek P."/>
            <person name="Chen Y."/>
            <person name="Webber C."/>
            <person name="Hardison R."/>
            <person name="Nelson J."/>
            <person name="Hallsworth-Pepin K."/>
            <person name="Delehaunty K."/>
            <person name="Markovic C."/>
            <person name="Minx P."/>
            <person name="Feng Y."/>
            <person name="Kremitzki C."/>
            <person name="Mitreva M."/>
            <person name="Glasscock J."/>
            <person name="Wylie T."/>
            <person name="Wohldmann P."/>
            <person name="Thiru P."/>
            <person name="Nhan M.N."/>
            <person name="Pohl C.S."/>
            <person name="Smith S.M."/>
            <person name="Hou S."/>
            <person name="Nefedov M."/>
            <person name="de Jong P.J."/>
            <person name="Renfree M.B."/>
            <person name="Mardis E.R."/>
            <person name="Wilson R.K."/>
        </authorList>
    </citation>
    <scope>NUCLEOTIDE SEQUENCE [LARGE SCALE GENOMIC DNA]</scope>
    <source>
        <strain evidence="8 9">Glennie</strain>
    </source>
</reference>
<dbReference type="HOGENOM" id="CLU_022701_0_0_1"/>
<dbReference type="Ensembl" id="ENSOANT00000017702.3">
    <property type="protein sequence ID" value="ENSOANP00000017699.2"/>
    <property type="gene ID" value="ENSOANG00000011171.3"/>
</dbReference>
<comment type="similarity">
    <text evidence="2">Belongs to the CKAP2 family.</text>
</comment>
<feature type="region of interest" description="Disordered" evidence="6">
    <location>
        <begin position="1"/>
        <end position="318"/>
    </location>
</feature>
<dbReference type="Proteomes" id="UP000002279">
    <property type="component" value="Chromosome 11"/>
</dbReference>
<dbReference type="InterPro" id="IPR052855">
    <property type="entry name" value="CKAP2-like"/>
</dbReference>
<evidence type="ECO:0000256" key="2">
    <source>
        <dbReference type="ARBA" id="ARBA00009468"/>
    </source>
</evidence>
<reference evidence="8" key="3">
    <citation type="submission" date="2025-09" db="UniProtKB">
        <authorList>
            <consortium name="Ensembl"/>
        </authorList>
    </citation>
    <scope>IDENTIFICATION</scope>
    <source>
        <strain evidence="8">Glennie</strain>
    </source>
</reference>
<evidence type="ECO:0000256" key="6">
    <source>
        <dbReference type="SAM" id="MobiDB-lite"/>
    </source>
</evidence>
<feature type="region of interest" description="Disordered" evidence="6">
    <location>
        <begin position="524"/>
        <end position="561"/>
    </location>
</feature>
<dbReference type="GeneTree" id="ENSGT00530000063691"/>
<dbReference type="OMA" id="ENQGREP"/>
<keyword evidence="3" id="KW-0963">Cytoplasm</keyword>
<feature type="domain" description="Cytoskeleton-associated protein 2 C-terminal" evidence="7">
    <location>
        <begin position="378"/>
        <end position="533"/>
    </location>
</feature>
<keyword evidence="4" id="KW-0597">Phosphoprotein</keyword>
<keyword evidence="5" id="KW-0206">Cytoskeleton</keyword>
<proteinExistence type="inferred from homology"/>
<dbReference type="GO" id="GO:0005813">
    <property type="term" value="C:centrosome"/>
    <property type="evidence" value="ECO:0000318"/>
    <property type="project" value="GO_Central"/>
</dbReference>
<dbReference type="PANTHER" id="PTHR47078:SF1">
    <property type="entry name" value="CYTOSKELETON-ASSOCIATED PROTEIN 2-LIKE"/>
    <property type="match status" value="1"/>
</dbReference>
<evidence type="ECO:0000256" key="4">
    <source>
        <dbReference type="ARBA" id="ARBA00022553"/>
    </source>
</evidence>
<feature type="compositionally biased region" description="Basic and acidic residues" evidence="6">
    <location>
        <begin position="235"/>
        <end position="250"/>
    </location>
</feature>
<dbReference type="GO" id="GO:0005829">
    <property type="term" value="C:cytosol"/>
    <property type="evidence" value="ECO:0000318"/>
    <property type="project" value="GO_Central"/>
</dbReference>
<organism evidence="8 9">
    <name type="scientific">Ornithorhynchus anatinus</name>
    <name type="common">Duckbill platypus</name>
    <dbReference type="NCBI Taxonomy" id="9258"/>
    <lineage>
        <taxon>Eukaryota</taxon>
        <taxon>Metazoa</taxon>
        <taxon>Chordata</taxon>
        <taxon>Craniata</taxon>
        <taxon>Vertebrata</taxon>
        <taxon>Euteleostomi</taxon>
        <taxon>Mammalia</taxon>
        <taxon>Monotremata</taxon>
        <taxon>Ornithorhynchidae</taxon>
        <taxon>Ornithorhynchus</taxon>
    </lineage>
</organism>
<evidence type="ECO:0000256" key="1">
    <source>
        <dbReference type="ARBA" id="ARBA00004245"/>
    </source>
</evidence>
<dbReference type="AlphaFoldDB" id="F7D5B2"/>
<evidence type="ECO:0000259" key="7">
    <source>
        <dbReference type="Pfam" id="PF15297"/>
    </source>
</evidence>
<dbReference type="Pfam" id="PF15297">
    <property type="entry name" value="CKAP2_C"/>
    <property type="match status" value="2"/>
</dbReference>
<dbReference type="eggNOG" id="ENOG502RZUT">
    <property type="taxonomic scope" value="Eukaryota"/>
</dbReference>
<reference evidence="8" key="2">
    <citation type="submission" date="2025-08" db="UniProtKB">
        <authorList>
            <consortium name="Ensembl"/>
        </authorList>
    </citation>
    <scope>IDENTIFICATION</scope>
    <source>
        <strain evidence="8">Glennie</strain>
    </source>
</reference>
<evidence type="ECO:0000256" key="3">
    <source>
        <dbReference type="ARBA" id="ARBA00022490"/>
    </source>
</evidence>
<dbReference type="InParanoid" id="F7D5B2"/>
<feature type="region of interest" description="Disordered" evidence="6">
    <location>
        <begin position="352"/>
        <end position="409"/>
    </location>
</feature>
<feature type="compositionally biased region" description="Basic and acidic residues" evidence="6">
    <location>
        <begin position="381"/>
        <end position="394"/>
    </location>
</feature>
<accession>F7D5B2</accession>
<evidence type="ECO:0000313" key="8">
    <source>
        <dbReference type="Ensembl" id="ENSOANP00000017699.2"/>
    </source>
</evidence>
<dbReference type="InterPro" id="IPR029197">
    <property type="entry name" value="CKAP2_C"/>
</dbReference>
<sequence length="662" mass="71427">MGSGGGGGAPAVAGRPLEGQRGDGGHRRGAGRRGGAAEKAAGVLGCQGEAEMSKPQTTRPEKDAAQRSLSNVVLPCPVPKARGPLPQSKPSNVPPSQRAPPPFLGKGPTARCRPSKPGPKQLAGNTAPSQLGVRTKDPAAGKQPGRPGPPPGTREVRRSVQPKRVSRGRAEPRNAKPAPRREDRPRAHSPKGSGKENPPSSVAERKQEPDSRACLQPKASASHAGRSGLGLKQALVRDWKTSRILRDQSNRRSVSRPQALASSGKPRRPANVGSERPGSGVSRSATVTGQKKNPSDGRPGPPCERKSTARGNLCNADVEKVTRILGAKSRRSVSRAGVTPAAQVPYVSLTTSTAKREGWPNPASPEATGPPLNPTTGTKGAENDRRRKLEEWKQSKGKTYKRPPMGFPAKKRTLENLNHSFWKKMEEEEEEKRAQLELVEKINNVLGECLKLIEGGSQTQELLAILSGIPEAEKFAKFWVCKAKLLARQGPFDVIGLYEAAVQSGAVPIQELQEVIFDILKNTNRETEDAGPPARSETAAETTSQEPRLLPTREGPPVLATPQTVPRCRVNNPMSSIKLHVTPIPRRMTERAAPTHDLKLLTPVRRSLRIEQALFRYPEMLKDHDTVVASLDELAEVDDVDLLIYRKNEALPEDVGLNVFGL</sequence>
<keyword evidence="9" id="KW-1185">Reference proteome</keyword>